<evidence type="ECO:0000313" key="2">
    <source>
        <dbReference type="EMBL" id="VFJ96241.1"/>
    </source>
</evidence>
<name>A0A450UWZ5_9GAMM</name>
<proteinExistence type="predicted"/>
<dbReference type="AlphaFoldDB" id="A0A450UWZ5"/>
<accession>A0A450UWZ5</accession>
<reference evidence="3" key="1">
    <citation type="submission" date="2019-02" db="EMBL/GenBank/DDBJ databases">
        <authorList>
            <person name="Gruber-Vodicka R. H."/>
            <person name="Seah K. B. B."/>
        </authorList>
    </citation>
    <scope>NUCLEOTIDE SEQUENCE</scope>
    <source>
        <strain evidence="4">BECK_SA2B12</strain>
        <strain evidence="2">BECK_SA2B15</strain>
        <strain evidence="3">BECK_SA2B20</strain>
    </source>
</reference>
<sequence>MLPTANSFDDDKAWYTIESVIAECDGGEAYLELPHKRAGVWSSSVRKFGINVSLSVDVESPMNAIPFDTHGFIETLCDAGVPKEQAIAHKDALTRAAFATGGDIDRLEAKIEKVHTEMQAMEHRIKLEMIKWMVGIALAQTAIVVGLVSNLLPG</sequence>
<feature type="transmembrane region" description="Helical" evidence="1">
    <location>
        <begin position="132"/>
        <end position="152"/>
    </location>
</feature>
<evidence type="ECO:0000256" key="1">
    <source>
        <dbReference type="SAM" id="Phobius"/>
    </source>
</evidence>
<dbReference type="EMBL" id="CAADFG010000101">
    <property type="protein sequence ID" value="VFJ96241.1"/>
    <property type="molecule type" value="Genomic_DNA"/>
</dbReference>
<dbReference type="EMBL" id="CAADFI010000103">
    <property type="protein sequence ID" value="VFJ97053.1"/>
    <property type="molecule type" value="Genomic_DNA"/>
</dbReference>
<keyword evidence="1" id="KW-0472">Membrane</keyword>
<dbReference type="EMBL" id="CAADFJ010000102">
    <property type="protein sequence ID" value="VFK02776.1"/>
    <property type="molecule type" value="Genomic_DNA"/>
</dbReference>
<keyword evidence="1" id="KW-0812">Transmembrane</keyword>
<evidence type="ECO:0000313" key="3">
    <source>
        <dbReference type="EMBL" id="VFJ97053.1"/>
    </source>
</evidence>
<organism evidence="3">
    <name type="scientific">Candidatus Kentrum eta</name>
    <dbReference type="NCBI Taxonomy" id="2126337"/>
    <lineage>
        <taxon>Bacteria</taxon>
        <taxon>Pseudomonadati</taxon>
        <taxon>Pseudomonadota</taxon>
        <taxon>Gammaproteobacteria</taxon>
        <taxon>Candidatus Kentrum</taxon>
    </lineage>
</organism>
<gene>
    <name evidence="2" type="ORF">BECKH772A_GA0070896_101016</name>
    <name evidence="3" type="ORF">BECKH772B_GA0070898_101039</name>
    <name evidence="4" type="ORF">BECKH772C_GA0070978_101029</name>
</gene>
<evidence type="ECO:0008006" key="5">
    <source>
        <dbReference type="Google" id="ProtNLM"/>
    </source>
</evidence>
<protein>
    <recommendedName>
        <fullName evidence="5">DUF1640 domain-containing protein</fullName>
    </recommendedName>
</protein>
<keyword evidence="1" id="KW-1133">Transmembrane helix</keyword>
<evidence type="ECO:0000313" key="4">
    <source>
        <dbReference type="EMBL" id="VFK02776.1"/>
    </source>
</evidence>